<dbReference type="AlphaFoldDB" id="A0A1I3DHM4"/>
<sequence length="117" mass="12662">MTRRYLKTPIMHRAVEANGLVFFGGIAADDMSLDMAGQTRQVLDKLDTYLEEVGLDRTRVVSATVYVSDLGLKKAMNDVWTAWLGPEHLPARATVGVADLGEGTLLEVVVTAANVVS</sequence>
<keyword evidence="2" id="KW-1185">Reference proteome</keyword>
<proteinExistence type="predicted"/>
<evidence type="ECO:0000313" key="1">
    <source>
        <dbReference type="EMBL" id="SFH86225.1"/>
    </source>
</evidence>
<dbReference type="InterPro" id="IPR035709">
    <property type="entry name" value="YoaB-like"/>
</dbReference>
<accession>A0A1I3DHM4</accession>
<dbReference type="EMBL" id="FOPY01000011">
    <property type="protein sequence ID" value="SFH86225.1"/>
    <property type="molecule type" value="Genomic_DNA"/>
</dbReference>
<dbReference type="Pfam" id="PF01042">
    <property type="entry name" value="Ribonuc_L-PSP"/>
    <property type="match status" value="1"/>
</dbReference>
<dbReference type="CDD" id="cd06150">
    <property type="entry name" value="YjgF_YER057c_UK114_like_2"/>
    <property type="match status" value="1"/>
</dbReference>
<dbReference type="InterPro" id="IPR035959">
    <property type="entry name" value="RutC-like_sf"/>
</dbReference>
<gene>
    <name evidence="1" type="ORF">SAMN04487959_11127</name>
</gene>
<dbReference type="PANTHER" id="PTHR47328">
    <property type="match status" value="1"/>
</dbReference>
<dbReference type="InterPro" id="IPR006175">
    <property type="entry name" value="YjgF/YER057c/UK114"/>
</dbReference>
<dbReference type="Gene3D" id="3.30.1330.40">
    <property type="entry name" value="RutC-like"/>
    <property type="match status" value="1"/>
</dbReference>
<dbReference type="RefSeq" id="WP_092847632.1">
    <property type="nucleotide sequence ID" value="NZ_FOPY01000011.1"/>
</dbReference>
<dbReference type="SUPFAM" id="SSF55298">
    <property type="entry name" value="YjgF-like"/>
    <property type="match status" value="1"/>
</dbReference>
<name>A0A1I3DHM4_9GAMM</name>
<organism evidence="1 2">
    <name type="scientific">Modicisalibacter xianhensis</name>
    <dbReference type="NCBI Taxonomy" id="442341"/>
    <lineage>
        <taxon>Bacteria</taxon>
        <taxon>Pseudomonadati</taxon>
        <taxon>Pseudomonadota</taxon>
        <taxon>Gammaproteobacteria</taxon>
        <taxon>Oceanospirillales</taxon>
        <taxon>Halomonadaceae</taxon>
        <taxon>Modicisalibacter</taxon>
    </lineage>
</organism>
<dbReference type="Proteomes" id="UP000199040">
    <property type="component" value="Unassembled WGS sequence"/>
</dbReference>
<dbReference type="PANTHER" id="PTHR47328:SF1">
    <property type="entry name" value="RUTC FAMILY PROTEIN YOAB"/>
    <property type="match status" value="1"/>
</dbReference>
<protein>
    <submittedName>
        <fullName evidence="1">Enamine deaminase RidA, house cleaning of reactive enamine intermediates, YjgF/YER057c/UK114 family</fullName>
    </submittedName>
</protein>
<dbReference type="STRING" id="442341.SAMN04487959_11127"/>
<reference evidence="1 2" key="1">
    <citation type="submission" date="2016-10" db="EMBL/GenBank/DDBJ databases">
        <authorList>
            <person name="de Groot N.N."/>
        </authorList>
    </citation>
    <scope>NUCLEOTIDE SEQUENCE [LARGE SCALE GENOMIC DNA]</scope>
    <source>
        <strain evidence="1 2">CGMCC 1.6848</strain>
    </source>
</reference>
<evidence type="ECO:0000313" key="2">
    <source>
        <dbReference type="Proteomes" id="UP000199040"/>
    </source>
</evidence>